<dbReference type="InterPro" id="IPR003598">
    <property type="entry name" value="Ig_sub2"/>
</dbReference>
<evidence type="ECO:0008006" key="7">
    <source>
        <dbReference type="Google" id="ProtNLM"/>
    </source>
</evidence>
<dbReference type="CDD" id="cd00096">
    <property type="entry name" value="Ig"/>
    <property type="match status" value="1"/>
</dbReference>
<evidence type="ECO:0000313" key="5">
    <source>
        <dbReference type="EMBL" id="CAD7241593.1"/>
    </source>
</evidence>
<feature type="domain" description="Ig-like" evidence="3">
    <location>
        <begin position="481"/>
        <end position="567"/>
    </location>
</feature>
<feature type="domain" description="Ig-like" evidence="3">
    <location>
        <begin position="269"/>
        <end position="345"/>
    </location>
</feature>
<dbReference type="PANTHER" id="PTHR23278:SF19">
    <property type="entry name" value="OBSCURIN"/>
    <property type="match status" value="1"/>
</dbReference>
<dbReference type="SMART" id="SM00408">
    <property type="entry name" value="IGc2"/>
    <property type="match status" value="3"/>
</dbReference>
<keyword evidence="2" id="KW-0472">Membrane</keyword>
<dbReference type="SMART" id="SM00409">
    <property type="entry name" value="IG"/>
    <property type="match status" value="4"/>
</dbReference>
<gene>
    <name evidence="5" type="ORF">DSTB1V02_LOCUS1579</name>
</gene>
<dbReference type="InterPro" id="IPR036116">
    <property type="entry name" value="FN3_sf"/>
</dbReference>
<dbReference type="Gene3D" id="2.60.40.10">
    <property type="entry name" value="Immunoglobulins"/>
    <property type="match status" value="5"/>
</dbReference>
<feature type="domain" description="Fibronectin type-III" evidence="4">
    <location>
        <begin position="592"/>
        <end position="684"/>
    </location>
</feature>
<dbReference type="PANTHER" id="PTHR23278">
    <property type="entry name" value="SIDESTEP PROTEIN"/>
    <property type="match status" value="1"/>
</dbReference>
<accession>A0A7R8X5Y3</accession>
<organism evidence="5">
    <name type="scientific">Darwinula stevensoni</name>
    <dbReference type="NCBI Taxonomy" id="69355"/>
    <lineage>
        <taxon>Eukaryota</taxon>
        <taxon>Metazoa</taxon>
        <taxon>Ecdysozoa</taxon>
        <taxon>Arthropoda</taxon>
        <taxon>Crustacea</taxon>
        <taxon>Oligostraca</taxon>
        <taxon>Ostracoda</taxon>
        <taxon>Podocopa</taxon>
        <taxon>Podocopida</taxon>
        <taxon>Darwinulocopina</taxon>
        <taxon>Darwinuloidea</taxon>
        <taxon>Darwinulidae</taxon>
        <taxon>Darwinula</taxon>
    </lineage>
</organism>
<dbReference type="EMBL" id="LR899669">
    <property type="protein sequence ID" value="CAD7241593.1"/>
    <property type="molecule type" value="Genomic_DNA"/>
</dbReference>
<dbReference type="AlphaFoldDB" id="A0A7R8X5Y3"/>
<dbReference type="InterPro" id="IPR003961">
    <property type="entry name" value="FN3_dom"/>
</dbReference>
<dbReference type="InterPro" id="IPR003599">
    <property type="entry name" value="Ig_sub"/>
</dbReference>
<feature type="compositionally biased region" description="Pro residues" evidence="1">
    <location>
        <begin position="737"/>
        <end position="751"/>
    </location>
</feature>
<keyword evidence="6" id="KW-1185">Reference proteome</keyword>
<feature type="region of interest" description="Disordered" evidence="1">
    <location>
        <begin position="728"/>
        <end position="760"/>
    </location>
</feature>
<dbReference type="PROSITE" id="PS50853">
    <property type="entry name" value="FN3"/>
    <property type="match status" value="1"/>
</dbReference>
<dbReference type="OrthoDB" id="6350696at2759"/>
<dbReference type="PROSITE" id="PS50835">
    <property type="entry name" value="IG_LIKE"/>
    <property type="match status" value="5"/>
</dbReference>
<keyword evidence="2" id="KW-1133">Transmembrane helix</keyword>
<sequence>MNERKEKEEKDKEDEKYREPVFVRGPPGPEDLLHGPPKRVEVLEKGLARLPCDLQVPAHGDNVVLVLWYKIGIRTPIYSFDVRGRDFMNAKKWWDEAHFGQGGRERGKFLHGDQQRPFTIQDVTEVDSGLYRCRVDFKFSPTRNGLVNLTVIVPPGTPEIQPIRRHGVQVKVGRILGPVNEGTYVELLCRCRHGDPSPQLRWFRGDVVIDGTWEVFQEDRVQGVEVRNVLSLGPLTPSDVGGNLTCQAWNHELAPPTSTSIIIKLNLKPRRVEIREKPNFLSAAVETKLECETWGSLPSAYINWTLADKNLTATTTEVGNRTLSELRLRVRKEDSGKLLSCTARNPHFPNLVLSDAFILNVHCELKESLDSDAVDPSTSDRSRLDEDAPDVSLRWGASLALGLDGKDGIEEGKDVYLECIVHASPPAHILSWTHNGVSLVQNVSKGVILSNYSLVLQNVRRESGGEYRCSASNILNATTSPPLYLNVKYAPVCRENQDRTVYRLSRREEASVKCQVFGHPPPTSFKWTFNNTSDLVDIPQERYTSGQEESVLRYIPMTELDYGSLQCWSSNKLGTQQIPCIFHVIPVRIPDPPQNCTLMNSSPDSLEVDCDVGFDGGLPQQFLLVVHDEETGELLNNLSSPKEPVFRIQGLEGGRGLRLSIFSFNDKGRSPTVSLSATIPSMAAKRTTGQGLVRGIPLAPVLAILLGVVGGLLLVALVILGLLRRRGSSRGTGSSTPPTPPAPPQNRPPSSSPSKHSLMTDEENPDLILHHVQAGGGGGGGGTSSGKEILVTDPGRLTYPGSLGVSLPIWLHPSRQSLEMSQWSSFEQGSSIPQLRPNHTSLSFSPAR</sequence>
<feature type="compositionally biased region" description="Basic and acidic residues" evidence="1">
    <location>
        <begin position="1"/>
        <end position="21"/>
    </location>
</feature>
<evidence type="ECO:0000256" key="1">
    <source>
        <dbReference type="SAM" id="MobiDB-lite"/>
    </source>
</evidence>
<dbReference type="InterPro" id="IPR013783">
    <property type="entry name" value="Ig-like_fold"/>
</dbReference>
<feature type="domain" description="Ig-like" evidence="3">
    <location>
        <begin position="158"/>
        <end position="262"/>
    </location>
</feature>
<feature type="region of interest" description="Disordered" evidence="1">
    <location>
        <begin position="1"/>
        <end position="35"/>
    </location>
</feature>
<feature type="domain" description="Ig-like" evidence="3">
    <location>
        <begin position="20"/>
        <end position="150"/>
    </location>
</feature>
<evidence type="ECO:0000313" key="6">
    <source>
        <dbReference type="Proteomes" id="UP000677054"/>
    </source>
</evidence>
<dbReference type="Proteomes" id="UP000677054">
    <property type="component" value="Unassembled WGS sequence"/>
</dbReference>
<feature type="compositionally biased region" description="Gly residues" evidence="1">
    <location>
        <begin position="774"/>
        <end position="784"/>
    </location>
</feature>
<feature type="region of interest" description="Disordered" evidence="1">
    <location>
        <begin position="828"/>
        <end position="848"/>
    </location>
</feature>
<proteinExistence type="predicted"/>
<dbReference type="Pfam" id="PF13927">
    <property type="entry name" value="Ig_3"/>
    <property type="match status" value="3"/>
</dbReference>
<feature type="region of interest" description="Disordered" evidence="1">
    <location>
        <begin position="770"/>
        <end position="789"/>
    </location>
</feature>
<keyword evidence="2" id="KW-0812">Transmembrane</keyword>
<feature type="domain" description="Ig-like" evidence="3">
    <location>
        <begin position="389"/>
        <end position="480"/>
    </location>
</feature>
<evidence type="ECO:0000256" key="2">
    <source>
        <dbReference type="SAM" id="Phobius"/>
    </source>
</evidence>
<dbReference type="SUPFAM" id="SSF48726">
    <property type="entry name" value="Immunoglobulin"/>
    <property type="match status" value="5"/>
</dbReference>
<name>A0A7R8X5Y3_9CRUS</name>
<evidence type="ECO:0000259" key="4">
    <source>
        <dbReference type="PROSITE" id="PS50853"/>
    </source>
</evidence>
<dbReference type="EMBL" id="CAJPEV010000152">
    <property type="protein sequence ID" value="CAG0881461.1"/>
    <property type="molecule type" value="Genomic_DNA"/>
</dbReference>
<evidence type="ECO:0000259" key="3">
    <source>
        <dbReference type="PROSITE" id="PS50835"/>
    </source>
</evidence>
<dbReference type="InterPro" id="IPR007110">
    <property type="entry name" value="Ig-like_dom"/>
</dbReference>
<protein>
    <recommendedName>
        <fullName evidence="7">Nephrin</fullName>
    </recommendedName>
</protein>
<dbReference type="SUPFAM" id="SSF49265">
    <property type="entry name" value="Fibronectin type III"/>
    <property type="match status" value="1"/>
</dbReference>
<reference evidence="5" key="1">
    <citation type="submission" date="2020-11" db="EMBL/GenBank/DDBJ databases">
        <authorList>
            <person name="Tran Van P."/>
        </authorList>
    </citation>
    <scope>NUCLEOTIDE SEQUENCE</scope>
</reference>
<dbReference type="InterPro" id="IPR036179">
    <property type="entry name" value="Ig-like_dom_sf"/>
</dbReference>
<feature type="transmembrane region" description="Helical" evidence="2">
    <location>
        <begin position="698"/>
        <end position="723"/>
    </location>
</feature>